<dbReference type="Gene3D" id="3.40.1190.10">
    <property type="entry name" value="Mur-like, catalytic domain"/>
    <property type="match status" value="1"/>
</dbReference>
<dbReference type="InterPro" id="IPR001645">
    <property type="entry name" value="Folylpolyglutamate_synth"/>
</dbReference>
<dbReference type="Proteomes" id="UP001145050">
    <property type="component" value="Unassembled WGS sequence"/>
</dbReference>
<evidence type="ECO:0000256" key="7">
    <source>
        <dbReference type="ARBA" id="ARBA00022840"/>
    </source>
</evidence>
<keyword evidence="6 11" id="KW-0547">Nucleotide-binding</keyword>
<dbReference type="GO" id="GO:0008841">
    <property type="term" value="F:dihydrofolate synthase activity"/>
    <property type="evidence" value="ECO:0007669"/>
    <property type="project" value="TreeGrafter"/>
</dbReference>
<evidence type="ECO:0000256" key="8">
    <source>
        <dbReference type="ARBA" id="ARBA00022842"/>
    </source>
</evidence>
<dbReference type="Pfam" id="PF08245">
    <property type="entry name" value="Mur_ligase_M"/>
    <property type="match status" value="1"/>
</dbReference>
<accession>A0A9X3WPT6</accession>
<gene>
    <name evidence="14" type="ORF">NC797_05165</name>
</gene>
<dbReference type="InterPro" id="IPR036615">
    <property type="entry name" value="Mur_ligase_C_dom_sf"/>
</dbReference>
<comment type="cofactor">
    <cofactor evidence="1">
        <name>Mg(2+)</name>
        <dbReference type="ChEBI" id="CHEBI:18420"/>
    </cofactor>
</comment>
<dbReference type="InterPro" id="IPR036565">
    <property type="entry name" value="Mur-like_cat_sf"/>
</dbReference>
<feature type="domain" description="Mur ligase C-terminal" evidence="12">
    <location>
        <begin position="294"/>
        <end position="409"/>
    </location>
</feature>
<proteinExistence type="inferred from homology"/>
<evidence type="ECO:0000256" key="11">
    <source>
        <dbReference type="PIRNR" id="PIRNR001563"/>
    </source>
</evidence>
<evidence type="ECO:0000259" key="12">
    <source>
        <dbReference type="Pfam" id="PF02875"/>
    </source>
</evidence>
<dbReference type="EC" id="6.3.2.17" evidence="3"/>
<dbReference type="FunFam" id="3.40.1190.10:FF:000011">
    <property type="entry name" value="Folylpolyglutamate synthase/dihydrofolate synthase"/>
    <property type="match status" value="1"/>
</dbReference>
<dbReference type="GO" id="GO:0005737">
    <property type="term" value="C:cytoplasm"/>
    <property type="evidence" value="ECO:0007669"/>
    <property type="project" value="TreeGrafter"/>
</dbReference>
<keyword evidence="15" id="KW-1185">Reference proteome</keyword>
<evidence type="ECO:0000256" key="4">
    <source>
        <dbReference type="ARBA" id="ARBA00022598"/>
    </source>
</evidence>
<dbReference type="GO" id="GO:0005524">
    <property type="term" value="F:ATP binding"/>
    <property type="evidence" value="ECO:0007669"/>
    <property type="project" value="UniProtKB-KW"/>
</dbReference>
<keyword evidence="8" id="KW-0460">Magnesium</keyword>
<feature type="domain" description="Mur ligase central" evidence="13">
    <location>
        <begin position="46"/>
        <end position="267"/>
    </location>
</feature>
<keyword evidence="5" id="KW-0479">Metal-binding</keyword>
<evidence type="ECO:0000256" key="5">
    <source>
        <dbReference type="ARBA" id="ARBA00022723"/>
    </source>
</evidence>
<dbReference type="NCBIfam" id="TIGR01499">
    <property type="entry name" value="folC"/>
    <property type="match status" value="1"/>
</dbReference>
<comment type="catalytic activity">
    <reaction evidence="10">
        <text>(6S)-5,6,7,8-tetrahydrofolyl-(gamma-L-Glu)(n) + L-glutamate + ATP = (6S)-5,6,7,8-tetrahydrofolyl-(gamma-L-Glu)(n+1) + ADP + phosphate + H(+)</text>
        <dbReference type="Rhea" id="RHEA:10580"/>
        <dbReference type="Rhea" id="RHEA-COMP:14738"/>
        <dbReference type="Rhea" id="RHEA-COMP:14740"/>
        <dbReference type="ChEBI" id="CHEBI:15378"/>
        <dbReference type="ChEBI" id="CHEBI:29985"/>
        <dbReference type="ChEBI" id="CHEBI:30616"/>
        <dbReference type="ChEBI" id="CHEBI:43474"/>
        <dbReference type="ChEBI" id="CHEBI:141005"/>
        <dbReference type="ChEBI" id="CHEBI:456216"/>
        <dbReference type="EC" id="6.3.2.17"/>
    </reaction>
</comment>
<dbReference type="PANTHER" id="PTHR11136:SF0">
    <property type="entry name" value="DIHYDROFOLATE SYNTHETASE-RELATED"/>
    <property type="match status" value="1"/>
</dbReference>
<dbReference type="InterPro" id="IPR013221">
    <property type="entry name" value="Mur_ligase_cen"/>
</dbReference>
<dbReference type="SUPFAM" id="SSF53244">
    <property type="entry name" value="MurD-like peptide ligases, peptide-binding domain"/>
    <property type="match status" value="1"/>
</dbReference>
<dbReference type="SUPFAM" id="SSF53623">
    <property type="entry name" value="MurD-like peptide ligases, catalytic domain"/>
    <property type="match status" value="1"/>
</dbReference>
<comment type="similarity">
    <text evidence="2 11">Belongs to the folylpolyglutamate synthase family.</text>
</comment>
<dbReference type="Pfam" id="PF02875">
    <property type="entry name" value="Mur_ligase_C"/>
    <property type="match status" value="1"/>
</dbReference>
<evidence type="ECO:0000256" key="2">
    <source>
        <dbReference type="ARBA" id="ARBA00008276"/>
    </source>
</evidence>
<keyword evidence="7 11" id="KW-0067">ATP-binding</keyword>
<dbReference type="GO" id="GO:0046872">
    <property type="term" value="F:metal ion binding"/>
    <property type="evidence" value="ECO:0007669"/>
    <property type="project" value="UniProtKB-KW"/>
</dbReference>
<comment type="caution">
    <text evidence="14">The sequence shown here is derived from an EMBL/GenBank/DDBJ whole genome shotgun (WGS) entry which is preliminary data.</text>
</comment>
<evidence type="ECO:0000313" key="15">
    <source>
        <dbReference type="Proteomes" id="UP001145050"/>
    </source>
</evidence>
<keyword evidence="4 11" id="KW-0436">Ligase</keyword>
<dbReference type="AlphaFoldDB" id="A0A9X3WPT6"/>
<organism evidence="14 15">
    <name type="scientific">Terrihalobacillus insolitus</name>
    <dbReference type="NCBI Taxonomy" id="2950438"/>
    <lineage>
        <taxon>Bacteria</taxon>
        <taxon>Bacillati</taxon>
        <taxon>Bacillota</taxon>
        <taxon>Bacilli</taxon>
        <taxon>Bacillales</taxon>
        <taxon>Bacillaceae</taxon>
        <taxon>Terrihalobacillus</taxon>
    </lineage>
</organism>
<reference evidence="14" key="1">
    <citation type="submission" date="2022-06" db="EMBL/GenBank/DDBJ databases">
        <title>Aquibacillus sp. a new bacterium isolated from soil saline samples.</title>
        <authorList>
            <person name="Galisteo C."/>
            <person name="De La Haba R."/>
            <person name="Sanchez-Porro C."/>
            <person name="Ventosa A."/>
        </authorList>
    </citation>
    <scope>NUCLEOTIDE SEQUENCE</scope>
    <source>
        <strain evidence="14">3ASR75-11</strain>
    </source>
</reference>
<sequence>MFQQMNEVEHFFKSRHPYGVKPGLGRIRKLLKLLGNPERNLQVVHIAGTNGKGSTLTFIKQVFIQHDYQVGTFVSPSLNGLCEHIYLNQSPIPPDQFVKIMDNMYPLINKLDQDGDQPTEFELLVAVMFVYFSNKTDIVIVEAGMGGLEDSTNCLSPMLTIITNIGKDHRLFLGETIASIAQHKAGIIKKEIPLITGALQQEALDIVQKKVKENNTVLYQYGEDFQSVLSPNQSSFRFVSDQLAIPHIQLSMFGSHQVSNACIAIMALAQLKEMGWPIEIDKMKEGLREAQLPGRFESIHQNPRIILDGAHNVEGIKAFIQTVQQRFPNDKKHVLFAGFQDKPLQKMIVEMEGAFDRFTLTTFSHERAVSNNKLYQLAHNMNKSVELNWEKVIIDHIKEYHDKEDHVLFITGSLHFISVARAYILKMSDS</sequence>
<evidence type="ECO:0000256" key="9">
    <source>
        <dbReference type="ARBA" id="ARBA00030592"/>
    </source>
</evidence>
<protein>
    <recommendedName>
        <fullName evidence="3">tetrahydrofolate synthase</fullName>
        <ecNumber evidence="3">6.3.2.17</ecNumber>
    </recommendedName>
    <alternativeName>
        <fullName evidence="9">Tetrahydrofolylpolyglutamate synthase</fullName>
    </alternativeName>
</protein>
<evidence type="ECO:0000313" key="14">
    <source>
        <dbReference type="EMBL" id="MDC3423897.1"/>
    </source>
</evidence>
<name>A0A9X3WPT6_9BACI</name>
<dbReference type="InterPro" id="IPR004101">
    <property type="entry name" value="Mur_ligase_C"/>
</dbReference>
<dbReference type="PIRSF" id="PIRSF001563">
    <property type="entry name" value="Folylpolyglu_synth"/>
    <property type="match status" value="1"/>
</dbReference>
<dbReference type="RefSeq" id="WP_272435678.1">
    <property type="nucleotide sequence ID" value="NZ_JAMQKB010000003.1"/>
</dbReference>
<dbReference type="PANTHER" id="PTHR11136">
    <property type="entry name" value="FOLYLPOLYGLUTAMATE SYNTHASE-RELATED"/>
    <property type="match status" value="1"/>
</dbReference>
<dbReference type="Gene3D" id="3.90.190.20">
    <property type="entry name" value="Mur ligase, C-terminal domain"/>
    <property type="match status" value="1"/>
</dbReference>
<evidence type="ECO:0000256" key="10">
    <source>
        <dbReference type="ARBA" id="ARBA00047493"/>
    </source>
</evidence>
<evidence type="ECO:0000259" key="13">
    <source>
        <dbReference type="Pfam" id="PF08245"/>
    </source>
</evidence>
<evidence type="ECO:0000256" key="6">
    <source>
        <dbReference type="ARBA" id="ARBA00022741"/>
    </source>
</evidence>
<dbReference type="EMBL" id="JAMQKB010000003">
    <property type="protein sequence ID" value="MDC3423897.1"/>
    <property type="molecule type" value="Genomic_DNA"/>
</dbReference>
<evidence type="ECO:0000256" key="3">
    <source>
        <dbReference type="ARBA" id="ARBA00013025"/>
    </source>
</evidence>
<evidence type="ECO:0000256" key="1">
    <source>
        <dbReference type="ARBA" id="ARBA00001946"/>
    </source>
</evidence>
<dbReference type="GO" id="GO:0004326">
    <property type="term" value="F:tetrahydrofolylpolyglutamate synthase activity"/>
    <property type="evidence" value="ECO:0007669"/>
    <property type="project" value="UniProtKB-EC"/>
</dbReference>